<keyword evidence="9" id="KW-1185">Reference proteome</keyword>
<dbReference type="InterPro" id="IPR016156">
    <property type="entry name" value="FAD/NAD-linked_Rdtase_dimer_sf"/>
</dbReference>
<evidence type="ECO:0000256" key="1">
    <source>
        <dbReference type="ARBA" id="ARBA00001974"/>
    </source>
</evidence>
<dbReference type="InterPro" id="IPR036188">
    <property type="entry name" value="FAD/NAD-bd_sf"/>
</dbReference>
<evidence type="ECO:0000256" key="4">
    <source>
        <dbReference type="ARBA" id="ARBA00023002"/>
    </source>
</evidence>
<comment type="cofactor">
    <cofactor evidence="1">
        <name>FAD</name>
        <dbReference type="ChEBI" id="CHEBI:57692"/>
    </cofactor>
</comment>
<dbReference type="GO" id="GO:0005737">
    <property type="term" value="C:cytoplasm"/>
    <property type="evidence" value="ECO:0007669"/>
    <property type="project" value="TreeGrafter"/>
</dbReference>
<proteinExistence type="predicted"/>
<keyword evidence="4" id="KW-0560">Oxidoreductase</keyword>
<dbReference type="PRINTS" id="PR00368">
    <property type="entry name" value="FADPNR"/>
</dbReference>
<name>A0A848KWP5_9ACTN</name>
<dbReference type="Pfam" id="PF07992">
    <property type="entry name" value="Pyr_redox_2"/>
    <property type="match status" value="1"/>
</dbReference>
<evidence type="ECO:0000313" key="9">
    <source>
        <dbReference type="Proteomes" id="UP000550729"/>
    </source>
</evidence>
<dbReference type="Pfam" id="PF14759">
    <property type="entry name" value="Reductase_C"/>
    <property type="match status" value="1"/>
</dbReference>
<feature type="domain" description="FAD/NAD(P)-binding" evidence="6">
    <location>
        <begin position="5"/>
        <end position="301"/>
    </location>
</feature>
<dbReference type="PRINTS" id="PR00411">
    <property type="entry name" value="PNDRDTASEI"/>
</dbReference>
<evidence type="ECO:0000313" key="8">
    <source>
        <dbReference type="EMBL" id="NMO00883.1"/>
    </source>
</evidence>
<feature type="region of interest" description="Disordered" evidence="5">
    <location>
        <begin position="405"/>
        <end position="425"/>
    </location>
</feature>
<reference evidence="8 9" key="1">
    <citation type="submission" date="2020-04" db="EMBL/GenBank/DDBJ databases">
        <title>Gordonia sp. nov. TBRC 11910.</title>
        <authorList>
            <person name="Suriyachadkun C."/>
        </authorList>
    </citation>
    <scope>NUCLEOTIDE SEQUENCE [LARGE SCALE GENOMIC DNA]</scope>
    <source>
        <strain evidence="8 9">TBRC 11910</strain>
    </source>
</reference>
<dbReference type="Proteomes" id="UP000550729">
    <property type="component" value="Unassembled WGS sequence"/>
</dbReference>
<evidence type="ECO:0000256" key="3">
    <source>
        <dbReference type="ARBA" id="ARBA00022827"/>
    </source>
</evidence>
<feature type="domain" description="Reductase C-terminal" evidence="7">
    <location>
        <begin position="336"/>
        <end position="413"/>
    </location>
</feature>
<protein>
    <submittedName>
        <fullName evidence="8">Oxidoreductase</fullName>
    </submittedName>
</protein>
<gene>
    <name evidence="8" type="ORF">HH308_06605</name>
</gene>
<dbReference type="InterPro" id="IPR023753">
    <property type="entry name" value="FAD/NAD-binding_dom"/>
</dbReference>
<accession>A0A848KWP5</accession>
<dbReference type="SUPFAM" id="SSF55424">
    <property type="entry name" value="FAD/NAD-linked reductases, dimerisation (C-terminal) domain"/>
    <property type="match status" value="1"/>
</dbReference>
<organism evidence="8 9">
    <name type="scientific">Gordonia asplenii</name>
    <dbReference type="NCBI Taxonomy" id="2725283"/>
    <lineage>
        <taxon>Bacteria</taxon>
        <taxon>Bacillati</taxon>
        <taxon>Actinomycetota</taxon>
        <taxon>Actinomycetes</taxon>
        <taxon>Mycobacteriales</taxon>
        <taxon>Gordoniaceae</taxon>
        <taxon>Gordonia</taxon>
    </lineage>
</organism>
<dbReference type="GO" id="GO:0016651">
    <property type="term" value="F:oxidoreductase activity, acting on NAD(P)H"/>
    <property type="evidence" value="ECO:0007669"/>
    <property type="project" value="TreeGrafter"/>
</dbReference>
<dbReference type="AlphaFoldDB" id="A0A848KWP5"/>
<evidence type="ECO:0000259" key="6">
    <source>
        <dbReference type="Pfam" id="PF07992"/>
    </source>
</evidence>
<sequence>MRDPVVVVGGSLAGLRCVEQLRLHGWTGSITVIGEEPYAPYNRPPLSKDALTRWSSNSPGRWAEIVALRTRAGVTDVSWRLGVSATRVDVEHQLVHLDDGDPIKFCGLVVATGVRPRRISLPGPTTGRHVLRTLDDARALAPRLFDGQRVVVLGAGFVGCEVAATAAAIGCRVTLVEPGPAPLARVLGCEIGAAVGNYQQSKGVRIRCGRTAVAMVPARSGGRVAAVALDDGTEVPADVVIEAVGSVPNVEWLDNIGIDITDGILCDRNLRAGGRPNIVAAGDIARVANPRFDDIPRRIEHWCMPAATARQAAASLASHLTRNSLAPASFAPLPTFWSDQFELRLQSFGQPFLGDAAHLVDGTLDRLQDGAIVHYTRAERLVGVVMTNIPANQQRVHRGLVDSACPAPEPDLATSQHSGAPIDQP</sequence>
<keyword evidence="3" id="KW-0274">FAD</keyword>
<comment type="caution">
    <text evidence="8">The sequence shown here is derived from an EMBL/GenBank/DDBJ whole genome shotgun (WGS) entry which is preliminary data.</text>
</comment>
<dbReference type="PANTHER" id="PTHR43557">
    <property type="entry name" value="APOPTOSIS-INDUCING FACTOR 1"/>
    <property type="match status" value="1"/>
</dbReference>
<dbReference type="Gene3D" id="3.50.50.60">
    <property type="entry name" value="FAD/NAD(P)-binding domain"/>
    <property type="match status" value="2"/>
</dbReference>
<evidence type="ECO:0000259" key="7">
    <source>
        <dbReference type="Pfam" id="PF14759"/>
    </source>
</evidence>
<dbReference type="EMBL" id="JABBNB010000005">
    <property type="protein sequence ID" value="NMO00883.1"/>
    <property type="molecule type" value="Genomic_DNA"/>
</dbReference>
<evidence type="ECO:0000256" key="5">
    <source>
        <dbReference type="SAM" id="MobiDB-lite"/>
    </source>
</evidence>
<dbReference type="SUPFAM" id="SSF51905">
    <property type="entry name" value="FAD/NAD(P)-binding domain"/>
    <property type="match status" value="2"/>
</dbReference>
<dbReference type="InterPro" id="IPR028202">
    <property type="entry name" value="Reductase_C"/>
</dbReference>
<evidence type="ECO:0000256" key="2">
    <source>
        <dbReference type="ARBA" id="ARBA00022630"/>
    </source>
</evidence>
<dbReference type="InterPro" id="IPR050446">
    <property type="entry name" value="FAD-oxidoreductase/Apoptosis"/>
</dbReference>
<keyword evidence="2" id="KW-0285">Flavoprotein</keyword>
<dbReference type="Gene3D" id="3.30.390.30">
    <property type="match status" value="1"/>
</dbReference>
<dbReference type="PANTHER" id="PTHR43557:SF2">
    <property type="entry name" value="RIESKE DOMAIN-CONTAINING PROTEIN-RELATED"/>
    <property type="match status" value="1"/>
</dbReference>